<dbReference type="InterPro" id="IPR025355">
    <property type="entry name" value="DUF4259"/>
</dbReference>
<reference evidence="2" key="1">
    <citation type="submission" date="2021-01" db="EMBL/GenBank/DDBJ databases">
        <title>Whole genome shotgun sequence of Virgisporangium aurantiacum NBRC 16421.</title>
        <authorList>
            <person name="Komaki H."/>
            <person name="Tamura T."/>
        </authorList>
    </citation>
    <scope>NUCLEOTIDE SEQUENCE</scope>
    <source>
        <strain evidence="2">NBRC 16421</strain>
    </source>
</reference>
<protein>
    <recommendedName>
        <fullName evidence="4">DUF4259 domain-containing protein</fullName>
    </recommendedName>
</protein>
<sequence>MTESGSVGAWDSGPFDNDEAADFAGQLDEADPNERIVLIREALQVGADSDDEEAFARAVAAAAVLAATRADIPVDWSYAPKFDVEGLDAPDDLVELAVLALDAVADSDSEYAELFGEAGTLETLRSALVM</sequence>
<dbReference type="EMBL" id="BOPG01000005">
    <property type="protein sequence ID" value="GIJ53164.1"/>
    <property type="molecule type" value="Genomic_DNA"/>
</dbReference>
<name>A0A8J3YWG1_9ACTN</name>
<feature type="region of interest" description="Disordered" evidence="1">
    <location>
        <begin position="1"/>
        <end position="28"/>
    </location>
</feature>
<organism evidence="2 3">
    <name type="scientific">Virgisporangium aurantiacum</name>
    <dbReference type="NCBI Taxonomy" id="175570"/>
    <lineage>
        <taxon>Bacteria</taxon>
        <taxon>Bacillati</taxon>
        <taxon>Actinomycetota</taxon>
        <taxon>Actinomycetes</taxon>
        <taxon>Micromonosporales</taxon>
        <taxon>Micromonosporaceae</taxon>
        <taxon>Virgisporangium</taxon>
    </lineage>
</organism>
<accession>A0A8J3YWG1</accession>
<keyword evidence="3" id="KW-1185">Reference proteome</keyword>
<gene>
    <name evidence="2" type="ORF">Vau01_006800</name>
</gene>
<evidence type="ECO:0000256" key="1">
    <source>
        <dbReference type="SAM" id="MobiDB-lite"/>
    </source>
</evidence>
<evidence type="ECO:0008006" key="4">
    <source>
        <dbReference type="Google" id="ProtNLM"/>
    </source>
</evidence>
<dbReference type="Proteomes" id="UP000612585">
    <property type="component" value="Unassembled WGS sequence"/>
</dbReference>
<proteinExistence type="predicted"/>
<dbReference type="AlphaFoldDB" id="A0A8J3YWG1"/>
<dbReference type="Pfam" id="PF14078">
    <property type="entry name" value="DUF4259"/>
    <property type="match status" value="1"/>
</dbReference>
<evidence type="ECO:0000313" key="3">
    <source>
        <dbReference type="Proteomes" id="UP000612585"/>
    </source>
</evidence>
<evidence type="ECO:0000313" key="2">
    <source>
        <dbReference type="EMBL" id="GIJ53164.1"/>
    </source>
</evidence>
<comment type="caution">
    <text evidence="2">The sequence shown here is derived from an EMBL/GenBank/DDBJ whole genome shotgun (WGS) entry which is preliminary data.</text>
</comment>